<sequence>MANIYDFNSATLGFDSYDSNLIAKDIIIAQDQLFGSPAQPTYDYQATFAFNSPQHHHHQHNYSLSSFASAATPAQPNPIFCDPKALALPEMYPDMSQCYDVAPFSSLLLAQDNALNAISVPTPTPSPEPRKRAFEQDDEDEEEEEYKKIKYTFDYLPSPRDEEHDDLTAVAHVDFQFTSPVSMDIIDPVVVPVIAVPAPVAKKQPKKKLTGSPKKESTSPASSSSSSSEEESTTPMVVYRRGRKPASTDDDDSSKTFVCAHCSRRFRRQEHLKRHFRSLHTREKPFGCKECGKTFSRSDNLAQHARTHAKHGHAHCDPAVAAPEVARRRVR</sequence>
<organism evidence="1 2">
    <name type="scientific">Geotrichum galactomycetum</name>
    <dbReference type="NCBI Taxonomy" id="27317"/>
    <lineage>
        <taxon>Eukaryota</taxon>
        <taxon>Fungi</taxon>
        <taxon>Dikarya</taxon>
        <taxon>Ascomycota</taxon>
        <taxon>Saccharomycotina</taxon>
        <taxon>Dipodascomycetes</taxon>
        <taxon>Dipodascales</taxon>
        <taxon>Dipodascaceae</taxon>
        <taxon>Geotrichum</taxon>
    </lineage>
</organism>
<protein>
    <submittedName>
        <fullName evidence="1">Uncharacterized protein</fullName>
    </submittedName>
</protein>
<comment type="caution">
    <text evidence="1">The sequence shown here is derived from an EMBL/GenBank/DDBJ whole genome shotgun (WGS) entry which is preliminary data.</text>
</comment>
<name>A0ACB6V0P8_9ASCO</name>
<gene>
    <name evidence="1" type="ORF">D0Z00_003691</name>
</gene>
<evidence type="ECO:0000313" key="1">
    <source>
        <dbReference type="EMBL" id="KAF5094133.1"/>
    </source>
</evidence>
<keyword evidence="2" id="KW-1185">Reference proteome</keyword>
<evidence type="ECO:0000313" key="2">
    <source>
        <dbReference type="Proteomes" id="UP000744676"/>
    </source>
</evidence>
<accession>A0ACB6V0P8</accession>
<dbReference type="Proteomes" id="UP000744676">
    <property type="component" value="Unassembled WGS sequence"/>
</dbReference>
<proteinExistence type="predicted"/>
<dbReference type="EMBL" id="QVQA01000181">
    <property type="protein sequence ID" value="KAF5094133.1"/>
    <property type="molecule type" value="Genomic_DNA"/>
</dbReference>
<reference evidence="1 2" key="1">
    <citation type="journal article" date="2020" name="Front. Microbiol.">
        <title>Phenotypic and Genetic Characterization of the Cheese Ripening Yeast Geotrichum candidum.</title>
        <authorList>
            <person name="Perkins V."/>
            <person name="Vignola S."/>
            <person name="Lessard M.H."/>
            <person name="Plante P.L."/>
            <person name="Corbeil J."/>
            <person name="Dugat-Bony E."/>
            <person name="Frenette M."/>
            <person name="Labrie S."/>
        </authorList>
    </citation>
    <scope>NUCLEOTIDE SEQUENCE [LARGE SCALE GENOMIC DNA]</scope>
    <source>
        <strain evidence="1 2">LMA-1147</strain>
    </source>
</reference>